<dbReference type="InterPro" id="IPR053171">
    <property type="entry name" value="Viral_Tip_Attach_Protein"/>
</dbReference>
<dbReference type="Pfam" id="PF13550">
    <property type="entry name" value="Phage-tail_3"/>
    <property type="match status" value="1"/>
</dbReference>
<dbReference type="PANTHER" id="PTHR36251:SF2">
    <property type="entry name" value="GIFSY-2 PROPHAGE HOST SPECIFICITY PROTEIN J, PHAGE LAMBDA"/>
    <property type="match status" value="1"/>
</dbReference>
<dbReference type="PANTHER" id="PTHR36251">
    <property type="entry name" value="FELS-1 PROPHAGE HOST SPECIFICITY PROTEIN-RELATED"/>
    <property type="match status" value="1"/>
</dbReference>
<dbReference type="Gene3D" id="2.60.40.10">
    <property type="entry name" value="Immunoglobulins"/>
    <property type="match status" value="1"/>
</dbReference>
<evidence type="ECO:0000313" key="2">
    <source>
        <dbReference type="EMBL" id="KKN31284.1"/>
    </source>
</evidence>
<dbReference type="InterPro" id="IPR036116">
    <property type="entry name" value="FN3_sf"/>
</dbReference>
<dbReference type="InterPro" id="IPR032876">
    <property type="entry name" value="J_dom"/>
</dbReference>
<proteinExistence type="predicted"/>
<dbReference type="EMBL" id="LAZR01002342">
    <property type="protein sequence ID" value="KKN31284.1"/>
    <property type="molecule type" value="Genomic_DNA"/>
</dbReference>
<accession>A0A0F9PMB2</accession>
<organism evidence="2">
    <name type="scientific">marine sediment metagenome</name>
    <dbReference type="NCBI Taxonomy" id="412755"/>
    <lineage>
        <taxon>unclassified sequences</taxon>
        <taxon>metagenomes</taxon>
        <taxon>ecological metagenomes</taxon>
    </lineage>
</organism>
<protein>
    <recommendedName>
        <fullName evidence="1">Tip attachment protein J domain-containing protein</fullName>
    </recommendedName>
</protein>
<sequence>MIIIRTISNIIDMTGRETFKVKKTEKGSLSDYTPAKFVIYKQDRIRVIYNGKAIPPSYRKHIKPKDNSEIIFALELRDPVTAFIWTVIKWAAISYAVGKVTNFLIGAPEQESIPMYSSAGDSVVYGWDGIKNTSRNGQVIAVVYGEHKVGGQIIRMFNRSPGSGKSELSMLIALSEGEVNSITGLAGSTFTVTIASPGVISLTGHGLSIGDSFYVTTTGALPTNMSADTLYYVITAGYGANTFQFAAMVGGTAINTSGSQSGVHTLRKDILESSNIPSDIKINNNAASSYNGVKVYTRPGTNTQPKIEAFRDITSNYVKNLTLAYDTPVSFNTAGSIKAYELNILFWEGLFVRGAGPALPLRDRAVSVAFSIRHKKSGGSWSTPETFTVTEYTYAPITKTYRKDGLELGVYEIEITRTTRDDAWLNANMTYGTHWGNTLYGNHYSATKLYDENEVAYDDLIYPNVALLGIKAMATDQLSGGTPIITSKIKGKKVDVWNEDEPATFTNQWTDNPAWCLLDLLLSSRYGLGEYISVDDIDLQSFQDWADYCDGLVKDGDVGSTFTVTIASPGVISLTGHGLSIGDAFIAETTGALPTGMVVDTLYYVITAGYGANAFQFSATAGGAAINITGSQSGTHTLFKTHKRCLLDMVFDGTKKSWDAANDICATARAVLIKTGKTIKIKVEQAGSPVQMFTMGNIIKDSFKIHYLSLKDRPNFMGLQFLNRDNNYEQDIIAIEDPAAFAAGEDFRKETASLYGITRPAQTYREATFRLNVQRYLKKIIDFEVGIDGIACEVGDIINFQHDVPQWGYGGRVVSATASTVKLDKPVTIAAGTYKVRVHLDDDTEEEKTVTDGAGTYTTLNISGSWTKIPKQYDVFAFGKENILVKPHRITEITSVNDLTRKISALEYNASVYDDDFGDIESLTYTDLPDPSKFPDDVTDLTLTEGLIAEQDGSYKHTVEVSFTLPQTNFTQANIWLKVVGLDYWQYMGSTKIGHFSIQENMGFNMTYEIAVASVSIYNTHKAAGDAPSDTITMVGQGFRPDDVTNLDLVRVGDSIYLTWDAVETNIDLKGYELRVGASWGTALIVGTNITERRFSTTNFAPGIQTFMVKAINNAGLYSENAALYLVTVDPRINDNVVLTRNEETEGYPGTKTNMTVNGDGDLELDAGQVTGSYITPSIDIGDKLESRVHLDFEAYQLDKVLTWAAATYAWSSVWATTRTIAGTGESLEITQTVEVAFSDNDVDWTDWAAFVVGEYSFRYIRFRISVTTTSTDYGYLIDKMIITIDVPDVFDSDKDVAITSAPKAILFSDHSKTFLIIPAIAIGIQNAATGDYYTITNKSVTGFTIEVFDSTDTSKNAVLDWVVRGY</sequence>
<evidence type="ECO:0000259" key="1">
    <source>
        <dbReference type="Pfam" id="PF13550"/>
    </source>
</evidence>
<comment type="caution">
    <text evidence="2">The sequence shown here is derived from an EMBL/GenBank/DDBJ whole genome shotgun (WGS) entry which is preliminary data.</text>
</comment>
<dbReference type="InterPro" id="IPR013783">
    <property type="entry name" value="Ig-like_fold"/>
</dbReference>
<feature type="domain" description="Tip attachment protein J" evidence="1">
    <location>
        <begin position="656"/>
        <end position="807"/>
    </location>
</feature>
<dbReference type="SUPFAM" id="SSF49265">
    <property type="entry name" value="Fibronectin type III"/>
    <property type="match status" value="1"/>
</dbReference>
<reference evidence="2" key="1">
    <citation type="journal article" date="2015" name="Nature">
        <title>Complex archaea that bridge the gap between prokaryotes and eukaryotes.</title>
        <authorList>
            <person name="Spang A."/>
            <person name="Saw J.H."/>
            <person name="Jorgensen S.L."/>
            <person name="Zaremba-Niedzwiedzka K."/>
            <person name="Martijn J."/>
            <person name="Lind A.E."/>
            <person name="van Eijk R."/>
            <person name="Schleper C."/>
            <person name="Guy L."/>
            <person name="Ettema T.J."/>
        </authorList>
    </citation>
    <scope>NUCLEOTIDE SEQUENCE</scope>
</reference>
<name>A0A0F9PMB2_9ZZZZ</name>
<gene>
    <name evidence="2" type="ORF">LCGC14_0825490</name>
</gene>